<feature type="signal peptide" evidence="2">
    <location>
        <begin position="1"/>
        <end position="17"/>
    </location>
</feature>
<dbReference type="EMBL" id="CP002352">
    <property type="protein sequence ID" value="ADV42125.1"/>
    <property type="molecule type" value="Genomic_DNA"/>
</dbReference>
<reference key="1">
    <citation type="submission" date="2010-11" db="EMBL/GenBank/DDBJ databases">
        <title>The complete genome of Bacteroides helcogenes P 36-108.</title>
        <authorList>
            <consortium name="US DOE Joint Genome Institute (JGI-PGF)"/>
            <person name="Lucas S."/>
            <person name="Copeland A."/>
            <person name="Lapidus A."/>
            <person name="Bruce D."/>
            <person name="Goodwin L."/>
            <person name="Pitluck S."/>
            <person name="Kyrpides N."/>
            <person name="Mavromatis K."/>
            <person name="Ivanova N."/>
            <person name="Zeytun A."/>
            <person name="Brettin T."/>
            <person name="Detter J.C."/>
            <person name="Tapia R."/>
            <person name="Han C."/>
            <person name="Land M."/>
            <person name="Hauser L."/>
            <person name="Markowitz V."/>
            <person name="Cheng J.-F."/>
            <person name="Hugenholtz P."/>
            <person name="Woyke T."/>
            <person name="Wu D."/>
            <person name="Gronow S."/>
            <person name="Wellnitz S."/>
            <person name="Brambilla E."/>
            <person name="Klenk H.-P."/>
            <person name="Eisen J.A."/>
        </authorList>
    </citation>
    <scope>NUCLEOTIDE SEQUENCE</scope>
    <source>
        <strain>P 36-108</strain>
    </source>
</reference>
<dbReference type="HOGENOM" id="CLU_023844_0_0_10"/>
<dbReference type="eggNOG" id="COG4225">
    <property type="taxonomic scope" value="Bacteria"/>
</dbReference>
<dbReference type="Gene3D" id="2.70.98.70">
    <property type="match status" value="1"/>
</dbReference>
<evidence type="ECO:0000256" key="1">
    <source>
        <dbReference type="ARBA" id="ARBA00004196"/>
    </source>
</evidence>
<dbReference type="SUPFAM" id="SSF48230">
    <property type="entry name" value="Chondroitin AC/alginate lyase"/>
    <property type="match status" value="1"/>
</dbReference>
<sequence length="642" mass="73505">MITLLCLLMAIALQVNAYEERDLLQKSADLARIKSSLILNQKWVPYPAYTDREGWNSFVGEYKNLIISQGEKYLNFDWKVVKATDYLEFKRTGSRKVMENPLDANNTALGALVVAELAEGKGRFVDEIINGVLQACEMTTWALSAHLVSAQHCKTPFPDYREDVLDLTQGNMAQMLAWTYYFLHEAFDKVEPMVSIRLRHELQKRELEPYMNRSDFWWMAFDYKPGMMVNNWNPWCNFNALTCFLLLENDPDKLAQAVQRTMMSVDKFINYVKADGGCEEGPSYWGHAAGKLYDYLQMLYMGTGGKISIFDNPQVKYMGEYIVRSYVGNGWVVNFADASARGGGDIAEIYRYGIAVNSELMKGFAAWMNREKPCMPAVNWLDMYRGLETLRFMPQLKAETAVFSMPAYTWYPQTEFCYLSNKNNLFLAVKGGYNNESHNHNDVGTFSLYSNTVPMLIDAGVGTYTRQTFSNERYSIWTMQSNYHNLPMINGIPQAFGSRFRATEVKADPKRQSFSLNIATAYPEDAMVERWIRSYRLTKNGLDISDDFKLKAAIAPNQINFLTWGKVDVSRPGVVIVEVGNEKAVLTYDNAAFTVAVETIRLFDKRLSDVWGDEIYRISLNAQKQILVGTYNYKIKIKSLKQ</sequence>
<evidence type="ECO:0000313" key="5">
    <source>
        <dbReference type="Proteomes" id="UP000008630"/>
    </source>
</evidence>
<keyword evidence="5" id="KW-1185">Reference proteome</keyword>
<dbReference type="STRING" id="693979.Bache_0095"/>
<dbReference type="AlphaFoldDB" id="E6SRW6"/>
<evidence type="ECO:0000259" key="3">
    <source>
        <dbReference type="Pfam" id="PF07940"/>
    </source>
</evidence>
<dbReference type="Proteomes" id="UP000008630">
    <property type="component" value="Chromosome"/>
</dbReference>
<dbReference type="InterPro" id="IPR008929">
    <property type="entry name" value="Chondroitin_lyas"/>
</dbReference>
<name>E6SRW6_BACT6</name>
<dbReference type="InterPro" id="IPR012480">
    <property type="entry name" value="Hepar_II_III_C"/>
</dbReference>
<feature type="chain" id="PRO_5003209349" evidence="2">
    <location>
        <begin position="18"/>
        <end position="642"/>
    </location>
</feature>
<reference evidence="4 5" key="2">
    <citation type="journal article" date="2011" name="Stand. Genomic Sci.">
        <title>Complete genome sequence of Bacteroides helcogenes type strain (P 36-108).</title>
        <authorList>
            <person name="Pati A."/>
            <person name="Gronow S."/>
            <person name="Zeytun A."/>
            <person name="Lapidus A."/>
            <person name="Nolan M."/>
            <person name="Hammon N."/>
            <person name="Deshpande S."/>
            <person name="Cheng J.F."/>
            <person name="Tapia R."/>
            <person name="Han C."/>
            <person name="Goodwin L."/>
            <person name="Pitluck S."/>
            <person name="Liolios K."/>
            <person name="Pagani I."/>
            <person name="Ivanova N."/>
            <person name="Mavromatis K."/>
            <person name="Chen A."/>
            <person name="Palaniappan K."/>
            <person name="Land M."/>
            <person name="Hauser L."/>
            <person name="Chang Y.J."/>
            <person name="Jeffries C.D."/>
            <person name="Detter J.C."/>
            <person name="Brambilla E."/>
            <person name="Rohde M."/>
            <person name="Goker M."/>
            <person name="Woyke T."/>
            <person name="Bristow J."/>
            <person name="Eisen J.A."/>
            <person name="Markowitz V."/>
            <person name="Hugenholtz P."/>
            <person name="Kyrpides N.C."/>
            <person name="Klenk H.P."/>
            <person name="Lucas S."/>
        </authorList>
    </citation>
    <scope>NUCLEOTIDE SEQUENCE [LARGE SCALE GENOMIC DNA]</scope>
    <source>
        <strain evidence="5">ATCC 35417 / DSM 20613 / JCM 6297 / CCUG 15421 / P 36-108</strain>
    </source>
</reference>
<comment type="subcellular location">
    <subcellularLocation>
        <location evidence="1">Cell envelope</location>
    </subcellularLocation>
</comment>
<keyword evidence="2" id="KW-0732">Signal</keyword>
<organism evidence="4 5">
    <name type="scientific">Bacteroides helcogenes (strain ATCC 35417 / DSM 20613 / JCM 6297 / CCUG 15421 / P 36-108)</name>
    <dbReference type="NCBI Taxonomy" id="693979"/>
    <lineage>
        <taxon>Bacteria</taxon>
        <taxon>Pseudomonadati</taxon>
        <taxon>Bacteroidota</taxon>
        <taxon>Bacteroidia</taxon>
        <taxon>Bacteroidales</taxon>
        <taxon>Bacteroidaceae</taxon>
        <taxon>Bacteroides</taxon>
    </lineage>
</organism>
<evidence type="ECO:0000313" key="4">
    <source>
        <dbReference type="EMBL" id="ADV42125.1"/>
    </source>
</evidence>
<dbReference type="Gene3D" id="1.50.10.100">
    <property type="entry name" value="Chondroitin AC/alginate lyase"/>
    <property type="match status" value="1"/>
</dbReference>
<dbReference type="GO" id="GO:0030313">
    <property type="term" value="C:cell envelope"/>
    <property type="evidence" value="ECO:0007669"/>
    <property type="project" value="UniProtKB-SubCell"/>
</dbReference>
<accession>E6SRW6</accession>
<evidence type="ECO:0000256" key="2">
    <source>
        <dbReference type="SAM" id="SignalP"/>
    </source>
</evidence>
<dbReference type="GO" id="GO:0016829">
    <property type="term" value="F:lyase activity"/>
    <property type="evidence" value="ECO:0007669"/>
    <property type="project" value="InterPro"/>
</dbReference>
<protein>
    <submittedName>
        <fullName evidence="4">Heparinase II/III family protein</fullName>
    </submittedName>
</protein>
<dbReference type="KEGG" id="bhl:Bache_0095"/>
<gene>
    <name evidence="4" type="ordered locus">Bache_0095</name>
</gene>
<feature type="domain" description="Heparinase II/III-like C-terminal" evidence="3">
    <location>
        <begin position="409"/>
        <end position="571"/>
    </location>
</feature>
<proteinExistence type="predicted"/>
<dbReference type="Pfam" id="PF07940">
    <property type="entry name" value="Hepar_II_III_C"/>
    <property type="match status" value="1"/>
</dbReference>